<feature type="non-terminal residue" evidence="2">
    <location>
        <position position="80"/>
    </location>
</feature>
<name>A0A9Q0NE10_9DIPT</name>
<dbReference type="EMBL" id="WJQU01004247">
    <property type="protein sequence ID" value="KAJ6618017.1"/>
    <property type="molecule type" value="Genomic_DNA"/>
</dbReference>
<reference evidence="2" key="1">
    <citation type="submission" date="2022-07" db="EMBL/GenBank/DDBJ databases">
        <authorList>
            <person name="Trinca V."/>
            <person name="Uliana J.V.C."/>
            <person name="Torres T.T."/>
            <person name="Ward R.J."/>
            <person name="Monesi N."/>
        </authorList>
    </citation>
    <scope>NUCLEOTIDE SEQUENCE</scope>
    <source>
        <strain evidence="2">HSMRA1968</strain>
        <tissue evidence="2">Whole embryos</tissue>
    </source>
</reference>
<evidence type="ECO:0000313" key="2">
    <source>
        <dbReference type="EMBL" id="KAJ6648588.1"/>
    </source>
</evidence>
<evidence type="ECO:0000313" key="1">
    <source>
        <dbReference type="EMBL" id="KAJ6618017.1"/>
    </source>
</evidence>
<gene>
    <name evidence="2" type="ORF">Bhyg_03818</name>
    <name evidence="1" type="ORF">Bhyg_17677</name>
</gene>
<accession>A0A9Q0NE10</accession>
<dbReference type="AlphaFoldDB" id="A0A9Q0NE10"/>
<evidence type="ECO:0000313" key="3">
    <source>
        <dbReference type="Proteomes" id="UP001151699"/>
    </source>
</evidence>
<keyword evidence="3" id="KW-1185">Reference proteome</keyword>
<sequence>IIGDNVKLINYPRSMTTTFSNARYLNASPTDIQQESLDSSIYHNTVNNLDIHLNQLYESVFLRQDNQQGAMDMAKEYTYD</sequence>
<proteinExistence type="predicted"/>
<dbReference type="Proteomes" id="UP001151699">
    <property type="component" value="Chromosome A"/>
</dbReference>
<comment type="caution">
    <text evidence="2">The sequence shown here is derived from an EMBL/GenBank/DDBJ whole genome shotgun (WGS) entry which is preliminary data.</text>
</comment>
<protein>
    <submittedName>
        <fullName evidence="2">Uncharacterized protein</fullName>
    </submittedName>
</protein>
<feature type="non-terminal residue" evidence="2">
    <location>
        <position position="1"/>
    </location>
</feature>
<organism evidence="2 3">
    <name type="scientific">Pseudolycoriella hygida</name>
    <dbReference type="NCBI Taxonomy" id="35572"/>
    <lineage>
        <taxon>Eukaryota</taxon>
        <taxon>Metazoa</taxon>
        <taxon>Ecdysozoa</taxon>
        <taxon>Arthropoda</taxon>
        <taxon>Hexapoda</taxon>
        <taxon>Insecta</taxon>
        <taxon>Pterygota</taxon>
        <taxon>Neoptera</taxon>
        <taxon>Endopterygota</taxon>
        <taxon>Diptera</taxon>
        <taxon>Nematocera</taxon>
        <taxon>Sciaroidea</taxon>
        <taxon>Sciaridae</taxon>
        <taxon>Pseudolycoriella</taxon>
    </lineage>
</organism>
<dbReference type="EMBL" id="WJQU01000001">
    <property type="protein sequence ID" value="KAJ6648588.1"/>
    <property type="molecule type" value="Genomic_DNA"/>
</dbReference>